<evidence type="ECO:0000259" key="3">
    <source>
        <dbReference type="Pfam" id="PF02179"/>
    </source>
</evidence>
<protein>
    <recommendedName>
        <fullName evidence="3">BAG domain-containing protein</fullName>
    </recommendedName>
</protein>
<evidence type="ECO:0000256" key="1">
    <source>
        <dbReference type="ARBA" id="ARBA00023186"/>
    </source>
</evidence>
<evidence type="ECO:0000256" key="2">
    <source>
        <dbReference type="SAM" id="MobiDB-lite"/>
    </source>
</evidence>
<proteinExistence type="predicted"/>
<reference evidence="4 5" key="1">
    <citation type="submission" date="2022-03" db="EMBL/GenBank/DDBJ databases">
        <authorList>
            <person name="Macdonald S."/>
            <person name="Ahmed S."/>
            <person name="Newling K."/>
        </authorList>
    </citation>
    <scope>NUCLEOTIDE SEQUENCE [LARGE SCALE GENOMIC DNA]</scope>
</reference>
<gene>
    <name evidence="4" type="ORF">ERUC_LOCUS26272</name>
</gene>
<dbReference type="PANTHER" id="PTHR12329:SF16">
    <property type="entry name" value="BAG FAMILY MOLECULAR CHAPERONE REGULATOR 1"/>
    <property type="match status" value="1"/>
</dbReference>
<dbReference type="SUPFAM" id="SSF63491">
    <property type="entry name" value="BAG domain"/>
    <property type="match status" value="1"/>
</dbReference>
<evidence type="ECO:0000313" key="5">
    <source>
        <dbReference type="Proteomes" id="UP001642260"/>
    </source>
</evidence>
<dbReference type="AlphaFoldDB" id="A0ABC8KMR6"/>
<dbReference type="Proteomes" id="UP001642260">
    <property type="component" value="Unassembled WGS sequence"/>
</dbReference>
<feature type="compositionally biased region" description="Basic and acidic residues" evidence="2">
    <location>
        <begin position="1"/>
        <end position="11"/>
    </location>
</feature>
<accession>A0ABC8KMR6</accession>
<dbReference type="Pfam" id="PF02179">
    <property type="entry name" value="BAG"/>
    <property type="match status" value="1"/>
</dbReference>
<dbReference type="PANTHER" id="PTHR12329">
    <property type="entry name" value="BCL2-ASSOCIATED ATHANOGENE"/>
    <property type="match status" value="1"/>
</dbReference>
<dbReference type="InterPro" id="IPR039773">
    <property type="entry name" value="BAG_chaperone_regulator"/>
</dbReference>
<organism evidence="4 5">
    <name type="scientific">Eruca vesicaria subsp. sativa</name>
    <name type="common">Garden rocket</name>
    <name type="synonym">Eruca sativa</name>
    <dbReference type="NCBI Taxonomy" id="29727"/>
    <lineage>
        <taxon>Eukaryota</taxon>
        <taxon>Viridiplantae</taxon>
        <taxon>Streptophyta</taxon>
        <taxon>Embryophyta</taxon>
        <taxon>Tracheophyta</taxon>
        <taxon>Spermatophyta</taxon>
        <taxon>Magnoliopsida</taxon>
        <taxon>eudicotyledons</taxon>
        <taxon>Gunneridae</taxon>
        <taxon>Pentapetalae</taxon>
        <taxon>rosids</taxon>
        <taxon>malvids</taxon>
        <taxon>Brassicales</taxon>
        <taxon>Brassicaceae</taxon>
        <taxon>Brassiceae</taxon>
        <taxon>Eruca</taxon>
    </lineage>
</organism>
<dbReference type="InterPro" id="IPR003103">
    <property type="entry name" value="BAG_domain"/>
</dbReference>
<keyword evidence="1" id="KW-0143">Chaperone</keyword>
<feature type="region of interest" description="Disordered" evidence="2">
    <location>
        <begin position="1"/>
        <end position="20"/>
    </location>
</feature>
<dbReference type="Gene3D" id="1.20.58.120">
    <property type="entry name" value="BAG domain"/>
    <property type="match status" value="1"/>
</dbReference>
<keyword evidence="5" id="KW-1185">Reference proteome</keyword>
<comment type="caution">
    <text evidence="4">The sequence shown here is derived from an EMBL/GenBank/DDBJ whole genome shotgun (WGS) entry which is preliminary data.</text>
</comment>
<dbReference type="InterPro" id="IPR036533">
    <property type="entry name" value="BAG_dom_sf"/>
</dbReference>
<evidence type="ECO:0000313" key="4">
    <source>
        <dbReference type="EMBL" id="CAH8360516.1"/>
    </source>
</evidence>
<name>A0ABC8KMR6_ERUVS</name>
<sequence length="141" mass="16170">MEKIRCKDKSNHTMGSQEEARMGRVVALERDVQGGIRAEDKEFVESIELLMMQMLKLDEIEAEGELKVQRKREMVSLSLSLQGLSCPEPYGRTMDVLRLRNTYMNRSANSQDLLLPRSTSLCFSLAPKTSTIIPQDWELFD</sequence>
<feature type="domain" description="BAG" evidence="3">
    <location>
        <begin position="24"/>
        <end position="72"/>
    </location>
</feature>
<dbReference type="EMBL" id="CAKOAT010286266">
    <property type="protein sequence ID" value="CAH8360516.1"/>
    <property type="molecule type" value="Genomic_DNA"/>
</dbReference>